<dbReference type="KEGG" id="mros:EHO51_00860"/>
<dbReference type="EMBL" id="CP034086">
    <property type="protein sequence ID" value="AZG75412.1"/>
    <property type="molecule type" value="Genomic_DNA"/>
</dbReference>
<evidence type="ECO:0000313" key="2">
    <source>
        <dbReference type="EMBL" id="AZG75412.1"/>
    </source>
</evidence>
<dbReference type="NCBIfam" id="TIGR03469">
    <property type="entry name" value="HpnB"/>
    <property type="match status" value="1"/>
</dbReference>
<evidence type="ECO:0000259" key="1">
    <source>
        <dbReference type="Pfam" id="PF00535"/>
    </source>
</evidence>
<proteinExistence type="predicted"/>
<dbReference type="InterPro" id="IPR001173">
    <property type="entry name" value="Glyco_trans_2-like"/>
</dbReference>
<dbReference type="Proteomes" id="UP000273982">
    <property type="component" value="Chromosome"/>
</dbReference>
<reference evidence="2 3" key="1">
    <citation type="submission" date="2018-11" db="EMBL/GenBank/DDBJ databases">
        <title>Genome squencing of methanotrophic bacteria isolated from alkaline groundwater in Korea.</title>
        <authorList>
            <person name="Nguyen L.N."/>
        </authorList>
    </citation>
    <scope>NUCLEOTIDE SEQUENCE [LARGE SCALE GENOMIC DNA]</scope>
    <source>
        <strain evidence="2 3">GW6</strain>
    </source>
</reference>
<organism evidence="2 3">
    <name type="scientific">Methylocystis rosea</name>
    <dbReference type="NCBI Taxonomy" id="173366"/>
    <lineage>
        <taxon>Bacteria</taxon>
        <taxon>Pseudomonadati</taxon>
        <taxon>Pseudomonadota</taxon>
        <taxon>Alphaproteobacteria</taxon>
        <taxon>Hyphomicrobiales</taxon>
        <taxon>Methylocystaceae</taxon>
        <taxon>Methylocystis</taxon>
    </lineage>
</organism>
<accession>A0A3G8M2Q2</accession>
<feature type="domain" description="Glycosyltransferase 2-like" evidence="1">
    <location>
        <begin position="48"/>
        <end position="224"/>
    </location>
</feature>
<dbReference type="GO" id="GO:0016740">
    <property type="term" value="F:transferase activity"/>
    <property type="evidence" value="ECO:0007669"/>
    <property type="project" value="UniProtKB-KW"/>
</dbReference>
<dbReference type="InterPro" id="IPR029044">
    <property type="entry name" value="Nucleotide-diphossugar_trans"/>
</dbReference>
<dbReference type="PANTHER" id="PTHR43646:SF3">
    <property type="entry name" value="SLR1566 PROTEIN"/>
    <property type="match status" value="1"/>
</dbReference>
<dbReference type="PANTHER" id="PTHR43646">
    <property type="entry name" value="GLYCOSYLTRANSFERASE"/>
    <property type="match status" value="1"/>
</dbReference>
<dbReference type="SUPFAM" id="SSF53448">
    <property type="entry name" value="Nucleotide-diphospho-sugar transferases"/>
    <property type="match status" value="1"/>
</dbReference>
<dbReference type="AlphaFoldDB" id="A0A3G8M2Q2"/>
<dbReference type="Pfam" id="PF00535">
    <property type="entry name" value="Glycos_transf_2"/>
    <property type="match status" value="1"/>
</dbReference>
<sequence length="405" mass="44275">MLAIVISALGLFVWLYLIALRGGFWRLTEHDRDLGGHGAVPATHVVAIVPARNEADVIEKSLASLFAQQFHGRFDIVLVDDESDDGTAEAARRCAAARGASSRLTILSSRGPDAGWTGKLAAMQRGFDHVRSLPIDPDFVLFCDADIEFSPHVLARLASGAKARGAVLTSLMVKLRCESLAERWFVPAFIFYFQKLYPFRHINDPDHPAAGAAGGVMLLRPEALATAGGLRAIRGALIDDCALGALMKAQGPIWLGLTEDVHSLRAYPRLADISRMVVRSAYAQLSYSPWRLAGALIGMAAAYLAPPCLALFGESPARETALVSWLLMAQAYMPTLRFYGLSRWRAFALPGVAACYTWFTVESAWRHLSGRGGEWKGRYQAPRAQKSAQRFETPGEIEANRHIEV</sequence>
<dbReference type="RefSeq" id="WP_124737301.1">
    <property type="nucleotide sequence ID" value="NZ_CP034086.1"/>
</dbReference>
<dbReference type="Gene3D" id="3.90.550.10">
    <property type="entry name" value="Spore Coat Polysaccharide Biosynthesis Protein SpsA, Chain A"/>
    <property type="match status" value="1"/>
</dbReference>
<keyword evidence="2" id="KW-0808">Transferase</keyword>
<name>A0A3G8M2Q2_9HYPH</name>
<dbReference type="InterPro" id="IPR017832">
    <property type="entry name" value="Glyco_trans_2_hopen-assoc_HpnB"/>
</dbReference>
<protein>
    <submittedName>
        <fullName evidence="2">Glycosyltransferase</fullName>
    </submittedName>
</protein>
<evidence type="ECO:0000313" key="3">
    <source>
        <dbReference type="Proteomes" id="UP000273982"/>
    </source>
</evidence>
<gene>
    <name evidence="2" type="ORF">EHO51_00860</name>
</gene>